<reference evidence="2" key="1">
    <citation type="journal article" date="2018" name="Nat. Microbiol.">
        <title>Leveraging single-cell genomics to expand the fungal tree of life.</title>
        <authorList>
            <person name="Ahrendt S.R."/>
            <person name="Quandt C.A."/>
            <person name="Ciobanu D."/>
            <person name="Clum A."/>
            <person name="Salamov A."/>
            <person name="Andreopoulos B."/>
            <person name="Cheng J.F."/>
            <person name="Woyke T."/>
            <person name="Pelin A."/>
            <person name="Henrissat B."/>
            <person name="Reynolds N.K."/>
            <person name="Benny G.L."/>
            <person name="Smith M.E."/>
            <person name="James T.Y."/>
            <person name="Grigoriev I.V."/>
        </authorList>
    </citation>
    <scope>NUCLEOTIDE SEQUENCE [LARGE SCALE GENOMIC DNA]</scope>
    <source>
        <strain evidence="2">CSF55</strain>
    </source>
</reference>
<gene>
    <name evidence="1" type="ORF">ROZALSC1DRAFT_28778</name>
</gene>
<organism evidence="1 2">
    <name type="scientific">Rozella allomycis (strain CSF55)</name>
    <dbReference type="NCBI Taxonomy" id="988480"/>
    <lineage>
        <taxon>Eukaryota</taxon>
        <taxon>Fungi</taxon>
        <taxon>Fungi incertae sedis</taxon>
        <taxon>Cryptomycota</taxon>
        <taxon>Cryptomycota incertae sedis</taxon>
        <taxon>Rozella</taxon>
    </lineage>
</organism>
<proteinExistence type="predicted"/>
<dbReference type="EMBL" id="ML005188">
    <property type="protein sequence ID" value="RKP19641.1"/>
    <property type="molecule type" value="Genomic_DNA"/>
</dbReference>
<accession>A0A4P9YL71</accession>
<evidence type="ECO:0000313" key="1">
    <source>
        <dbReference type="EMBL" id="RKP19641.1"/>
    </source>
</evidence>
<sequence>MPLKRGNHPFHCQPREAYKGASAAAHAGHKLQQENPTPKVLEMYKKLRTNMVINQKHPRKHDFNIFFQNLSTKDDFDMLLDLLAVYRFSRRTFDVEQAHPIIMQCAKHHQADKALEMLLNRRIYGLNPGMPTLFYLSQYFHRTCVESIRNGDPEQADVLKNFYCLMQMFPIFPDYFFPVPRRLYTMTFDIASQTNIPEIDRIAKDFIEFRVLGGHSLLTVDDLYIAKFLSRVDPSEAGYFIETAKYKLDNETLTTDDDVVAFHIMKAYILNNEESVESLEILKNMAPTDNLFLRGDKMFGHLLVNRFKEIVRDDSSFDYLFEKIQSISSLPHIFETRF</sequence>
<dbReference type="Proteomes" id="UP000281549">
    <property type="component" value="Unassembled WGS sequence"/>
</dbReference>
<dbReference type="AlphaFoldDB" id="A0A4P9YL71"/>
<protein>
    <submittedName>
        <fullName evidence="1">Uncharacterized protein</fullName>
    </submittedName>
</protein>
<name>A0A4P9YL71_ROZAC</name>
<evidence type="ECO:0000313" key="2">
    <source>
        <dbReference type="Proteomes" id="UP000281549"/>
    </source>
</evidence>